<keyword evidence="8" id="KW-0804">Transcription</keyword>
<name>A0A0N5AEA8_9BILA</name>
<evidence type="ECO:0000256" key="3">
    <source>
        <dbReference type="ARBA" id="ARBA00022853"/>
    </source>
</evidence>
<dbReference type="InterPro" id="IPR003347">
    <property type="entry name" value="JmjC_dom"/>
</dbReference>
<sequence length="282" mass="32573">LFFLISFRVPLENEFSIDEVEKLVGGDRSIEVIEVCSQGSRQMLLEDFVKYYNRKELLNVISLEFSYTALADVVSPPSILRKIDWVDLYWPKALHTVTSEADPAYGPFTFPKVKQFCFMSVKDCFTDFHINFGGTTAWYHVLKGKKMLWLVEPTEHNITMYEQWVTNSSADNSIFFGDIVDCCCRLELNAGDTFVIPSGWIYAVYTPVDSIVFGGNFLHSFSIPMQLRVIKSEDKIKVYFYSKYRYPYYSEILWYVVNGVVERVTGQSFTLAQNFKSMEVSA</sequence>
<keyword evidence="2" id="KW-0479">Metal-binding</keyword>
<evidence type="ECO:0000256" key="5">
    <source>
        <dbReference type="ARBA" id="ARBA00023002"/>
    </source>
</evidence>
<evidence type="ECO:0000256" key="2">
    <source>
        <dbReference type="ARBA" id="ARBA00022723"/>
    </source>
</evidence>
<evidence type="ECO:0000256" key="8">
    <source>
        <dbReference type="ARBA" id="ARBA00023163"/>
    </source>
</evidence>
<keyword evidence="7" id="KW-0805">Transcription regulation</keyword>
<evidence type="ECO:0000256" key="7">
    <source>
        <dbReference type="ARBA" id="ARBA00023015"/>
    </source>
</evidence>
<keyword evidence="9" id="KW-0539">Nucleus</keyword>
<reference evidence="12" key="1">
    <citation type="submission" date="2016-04" db="UniProtKB">
        <authorList>
            <consortium name="WormBaseParasite"/>
        </authorList>
    </citation>
    <scope>IDENTIFICATION</scope>
</reference>
<dbReference type="GO" id="GO:0006325">
    <property type="term" value="P:chromatin organization"/>
    <property type="evidence" value="ECO:0007669"/>
    <property type="project" value="UniProtKB-KW"/>
</dbReference>
<evidence type="ECO:0000259" key="10">
    <source>
        <dbReference type="PROSITE" id="PS51184"/>
    </source>
</evidence>
<keyword evidence="11" id="KW-1185">Reference proteome</keyword>
<evidence type="ECO:0000256" key="6">
    <source>
        <dbReference type="ARBA" id="ARBA00023004"/>
    </source>
</evidence>
<dbReference type="STRING" id="451379.A0A0N5AEA8"/>
<dbReference type="SUPFAM" id="SSF51197">
    <property type="entry name" value="Clavaminate synthase-like"/>
    <property type="match status" value="1"/>
</dbReference>
<dbReference type="GO" id="GO:0005634">
    <property type="term" value="C:nucleus"/>
    <property type="evidence" value="ECO:0007669"/>
    <property type="project" value="UniProtKB-SubCell"/>
</dbReference>
<comment type="subcellular location">
    <subcellularLocation>
        <location evidence="1">Nucleus</location>
    </subcellularLocation>
</comment>
<dbReference type="SMART" id="SM00558">
    <property type="entry name" value="JmjC"/>
    <property type="match status" value="1"/>
</dbReference>
<feature type="domain" description="JmjC" evidence="10">
    <location>
        <begin position="64"/>
        <end position="234"/>
    </location>
</feature>
<dbReference type="InterPro" id="IPR050690">
    <property type="entry name" value="JHDM1_Histone_Demethylase"/>
</dbReference>
<evidence type="ECO:0000313" key="11">
    <source>
        <dbReference type="Proteomes" id="UP000046393"/>
    </source>
</evidence>
<keyword evidence="3" id="KW-0156">Chromatin regulator</keyword>
<dbReference type="Proteomes" id="UP000046393">
    <property type="component" value="Unplaced"/>
</dbReference>
<evidence type="ECO:0000256" key="4">
    <source>
        <dbReference type="ARBA" id="ARBA00022964"/>
    </source>
</evidence>
<dbReference type="WBParaSite" id="SMUV_0000255701-mRNA-1">
    <property type="protein sequence ID" value="SMUV_0000255701-mRNA-1"/>
    <property type="gene ID" value="SMUV_0000255701"/>
</dbReference>
<proteinExistence type="predicted"/>
<dbReference type="Pfam" id="PF17811">
    <property type="entry name" value="JHD"/>
    <property type="match status" value="1"/>
</dbReference>
<organism evidence="11 12">
    <name type="scientific">Syphacia muris</name>
    <dbReference type="NCBI Taxonomy" id="451379"/>
    <lineage>
        <taxon>Eukaryota</taxon>
        <taxon>Metazoa</taxon>
        <taxon>Ecdysozoa</taxon>
        <taxon>Nematoda</taxon>
        <taxon>Chromadorea</taxon>
        <taxon>Rhabditida</taxon>
        <taxon>Spirurina</taxon>
        <taxon>Oxyuridomorpha</taxon>
        <taxon>Oxyuroidea</taxon>
        <taxon>Oxyuridae</taxon>
        <taxon>Syphacia</taxon>
    </lineage>
</organism>
<accession>A0A0N5AEA8</accession>
<keyword evidence="5" id="KW-0560">Oxidoreductase</keyword>
<dbReference type="GO" id="GO:0046872">
    <property type="term" value="F:metal ion binding"/>
    <property type="evidence" value="ECO:0007669"/>
    <property type="project" value="UniProtKB-KW"/>
</dbReference>
<dbReference type="AlphaFoldDB" id="A0A0N5AEA8"/>
<keyword evidence="4" id="KW-0223">Dioxygenase</keyword>
<dbReference type="GO" id="GO:0051213">
    <property type="term" value="F:dioxygenase activity"/>
    <property type="evidence" value="ECO:0007669"/>
    <property type="project" value="UniProtKB-KW"/>
</dbReference>
<evidence type="ECO:0000313" key="12">
    <source>
        <dbReference type="WBParaSite" id="SMUV_0000255701-mRNA-1"/>
    </source>
</evidence>
<evidence type="ECO:0000256" key="9">
    <source>
        <dbReference type="ARBA" id="ARBA00023242"/>
    </source>
</evidence>
<dbReference type="InterPro" id="IPR041070">
    <property type="entry name" value="JHD"/>
</dbReference>
<protein>
    <submittedName>
        <fullName evidence="12">JmjC domain-containing protein</fullName>
    </submittedName>
</protein>
<dbReference type="Gene3D" id="2.60.120.650">
    <property type="entry name" value="Cupin"/>
    <property type="match status" value="1"/>
</dbReference>
<dbReference type="PROSITE" id="PS51184">
    <property type="entry name" value="JMJC"/>
    <property type="match status" value="1"/>
</dbReference>
<dbReference type="PANTHER" id="PTHR23123">
    <property type="entry name" value="PHD/F-BOX CONTAINING PROTEIN"/>
    <property type="match status" value="1"/>
</dbReference>
<keyword evidence="6" id="KW-0408">Iron</keyword>
<evidence type="ECO:0000256" key="1">
    <source>
        <dbReference type="ARBA" id="ARBA00004123"/>
    </source>
</evidence>